<sequence length="125" mass="13757">MTEDYQQVDEESEYPVPDDDIVRRARYVPVDPTSRTSGLYIEAIAAFDIVWSAVDASAFNLDTPLTTFIVYGDERYRINTEQGGELSGWQSETMPVSAVLASAKWAIANPVPVALSLLRAGQPSD</sequence>
<evidence type="ECO:0000313" key="1">
    <source>
        <dbReference type="EMBL" id="MCW6507067.1"/>
    </source>
</evidence>
<protein>
    <submittedName>
        <fullName evidence="1">Uncharacterized protein</fullName>
    </submittedName>
</protein>
<comment type="caution">
    <text evidence="1">The sequence shown here is derived from an EMBL/GenBank/DDBJ whole genome shotgun (WGS) entry which is preliminary data.</text>
</comment>
<evidence type="ECO:0000313" key="2">
    <source>
        <dbReference type="Proteomes" id="UP001165667"/>
    </source>
</evidence>
<keyword evidence="2" id="KW-1185">Reference proteome</keyword>
<dbReference type="AlphaFoldDB" id="A0AA42CL67"/>
<gene>
    <name evidence="1" type="ORF">M8523_03425</name>
</gene>
<dbReference type="EMBL" id="JAMOIM010000002">
    <property type="protein sequence ID" value="MCW6507067.1"/>
    <property type="molecule type" value="Genomic_DNA"/>
</dbReference>
<organism evidence="1 2">
    <name type="scientific">Lichenifustis flavocetrariae</name>
    <dbReference type="NCBI Taxonomy" id="2949735"/>
    <lineage>
        <taxon>Bacteria</taxon>
        <taxon>Pseudomonadati</taxon>
        <taxon>Pseudomonadota</taxon>
        <taxon>Alphaproteobacteria</taxon>
        <taxon>Hyphomicrobiales</taxon>
        <taxon>Lichenihabitantaceae</taxon>
        <taxon>Lichenifustis</taxon>
    </lineage>
</organism>
<name>A0AA42CL67_9HYPH</name>
<accession>A0AA42CL67</accession>
<dbReference type="RefSeq" id="WP_282583439.1">
    <property type="nucleotide sequence ID" value="NZ_JAMOIM010000002.1"/>
</dbReference>
<reference evidence="1" key="1">
    <citation type="submission" date="2022-05" db="EMBL/GenBank/DDBJ databases">
        <authorList>
            <person name="Pankratov T."/>
        </authorList>
    </citation>
    <scope>NUCLEOTIDE SEQUENCE</scope>
    <source>
        <strain evidence="1">BP6-180914</strain>
    </source>
</reference>
<proteinExistence type="predicted"/>
<dbReference type="Proteomes" id="UP001165667">
    <property type="component" value="Unassembled WGS sequence"/>
</dbReference>